<keyword evidence="7" id="KW-0804">Transcription</keyword>
<dbReference type="InterPro" id="IPR039420">
    <property type="entry name" value="WalR-like"/>
</dbReference>
<dbReference type="OrthoDB" id="9784252at2"/>
<dbReference type="SUPFAM" id="SSF46894">
    <property type="entry name" value="C-terminal effector domain of the bipartite response regulators"/>
    <property type="match status" value="1"/>
</dbReference>
<name>A0A1G5NCL1_AFIMA</name>
<organism evidence="12 13">
    <name type="scientific">Afifella marina DSM 2698</name>
    <dbReference type="NCBI Taxonomy" id="1120955"/>
    <lineage>
        <taxon>Bacteria</taxon>
        <taxon>Pseudomonadati</taxon>
        <taxon>Pseudomonadota</taxon>
        <taxon>Alphaproteobacteria</taxon>
        <taxon>Hyphomicrobiales</taxon>
        <taxon>Afifellaceae</taxon>
        <taxon>Afifella</taxon>
    </lineage>
</organism>
<dbReference type="Gene3D" id="6.10.250.690">
    <property type="match status" value="1"/>
</dbReference>
<dbReference type="GO" id="GO:0000976">
    <property type="term" value="F:transcription cis-regulatory region binding"/>
    <property type="evidence" value="ECO:0007669"/>
    <property type="project" value="TreeGrafter"/>
</dbReference>
<dbReference type="Pfam" id="PF00072">
    <property type="entry name" value="Response_reg"/>
    <property type="match status" value="1"/>
</dbReference>
<feature type="domain" description="Response regulatory" evidence="10">
    <location>
        <begin position="3"/>
        <end position="116"/>
    </location>
</feature>
<dbReference type="Proteomes" id="UP000199347">
    <property type="component" value="Unassembled WGS sequence"/>
</dbReference>
<accession>A0A1G5NCL1</accession>
<dbReference type="InterPro" id="IPR011006">
    <property type="entry name" value="CheY-like_superfamily"/>
</dbReference>
<dbReference type="InterPro" id="IPR036388">
    <property type="entry name" value="WH-like_DNA-bd_sf"/>
</dbReference>
<dbReference type="PANTHER" id="PTHR48111">
    <property type="entry name" value="REGULATOR OF RPOS"/>
    <property type="match status" value="1"/>
</dbReference>
<dbReference type="GO" id="GO:0045893">
    <property type="term" value="P:positive regulation of DNA-templated transcription"/>
    <property type="evidence" value="ECO:0007669"/>
    <property type="project" value="UniProtKB-ARBA"/>
</dbReference>
<dbReference type="AlphaFoldDB" id="A0A1G5NCL1"/>
<comment type="subcellular location">
    <subcellularLocation>
        <location evidence="1">Cytoplasm</location>
    </subcellularLocation>
</comment>
<evidence type="ECO:0000259" key="11">
    <source>
        <dbReference type="PROSITE" id="PS51755"/>
    </source>
</evidence>
<dbReference type="FunFam" id="1.10.10.10:FF:000117">
    <property type="entry name" value="Two-component system response regulator BaeR"/>
    <property type="match status" value="1"/>
</dbReference>
<evidence type="ECO:0000256" key="1">
    <source>
        <dbReference type="ARBA" id="ARBA00004496"/>
    </source>
</evidence>
<evidence type="ECO:0000256" key="4">
    <source>
        <dbReference type="ARBA" id="ARBA00023012"/>
    </source>
</evidence>
<dbReference type="InterPro" id="IPR001789">
    <property type="entry name" value="Sig_transdc_resp-reg_receiver"/>
</dbReference>
<gene>
    <name evidence="12" type="ORF">SAMN03080610_01836</name>
</gene>
<dbReference type="PROSITE" id="PS51755">
    <property type="entry name" value="OMPR_PHOB"/>
    <property type="match status" value="1"/>
</dbReference>
<evidence type="ECO:0000313" key="13">
    <source>
        <dbReference type="Proteomes" id="UP000199347"/>
    </source>
</evidence>
<keyword evidence="5" id="KW-0805">Transcription regulation</keyword>
<keyword evidence="4" id="KW-0902">Two-component regulatory system</keyword>
<dbReference type="InterPro" id="IPR001867">
    <property type="entry name" value="OmpR/PhoB-type_DNA-bd"/>
</dbReference>
<keyword evidence="13" id="KW-1185">Reference proteome</keyword>
<dbReference type="PROSITE" id="PS50110">
    <property type="entry name" value="RESPONSE_REGULATORY"/>
    <property type="match status" value="1"/>
</dbReference>
<dbReference type="CDD" id="cd00383">
    <property type="entry name" value="trans_reg_C"/>
    <property type="match status" value="1"/>
</dbReference>
<dbReference type="GO" id="GO:0005829">
    <property type="term" value="C:cytosol"/>
    <property type="evidence" value="ECO:0007669"/>
    <property type="project" value="TreeGrafter"/>
</dbReference>
<evidence type="ECO:0000256" key="9">
    <source>
        <dbReference type="PROSITE-ProRule" id="PRU01091"/>
    </source>
</evidence>
<keyword evidence="2" id="KW-0963">Cytoplasm</keyword>
<evidence type="ECO:0000259" key="10">
    <source>
        <dbReference type="PROSITE" id="PS50110"/>
    </source>
</evidence>
<dbReference type="Gene3D" id="3.40.50.2300">
    <property type="match status" value="1"/>
</dbReference>
<dbReference type="GO" id="GO:0032993">
    <property type="term" value="C:protein-DNA complex"/>
    <property type="evidence" value="ECO:0007669"/>
    <property type="project" value="TreeGrafter"/>
</dbReference>
<dbReference type="InterPro" id="IPR016032">
    <property type="entry name" value="Sig_transdc_resp-reg_C-effctor"/>
</dbReference>
<dbReference type="SUPFAM" id="SSF52172">
    <property type="entry name" value="CheY-like"/>
    <property type="match status" value="1"/>
</dbReference>
<evidence type="ECO:0000313" key="12">
    <source>
        <dbReference type="EMBL" id="SCZ35132.1"/>
    </source>
</evidence>
<evidence type="ECO:0000256" key="8">
    <source>
        <dbReference type="PROSITE-ProRule" id="PRU00169"/>
    </source>
</evidence>
<dbReference type="FunFam" id="3.40.50.2300:FF:000001">
    <property type="entry name" value="DNA-binding response regulator PhoB"/>
    <property type="match status" value="1"/>
</dbReference>
<dbReference type="SMART" id="SM00448">
    <property type="entry name" value="REC"/>
    <property type="match status" value="1"/>
</dbReference>
<keyword evidence="3 8" id="KW-0597">Phosphoprotein</keyword>
<sequence>MATIALVDDDRNILTSVAMTLESEGYRVTTFNDGASALDGLTQAPPDLAILDIKMPRMDGMELLRKLRQKTDLPVIFLTSKDEEIDELFGLKMGADDFIKKPFSQRLLVERVRAVLRRAQPKEMGPARTGDSSKTLERGALVMDQERHTCTWNNENVTLTVTEFLILFALAQRPGVVKSRNALMDAAYDDQVYVDDRTIDSHIKRLRKKFKAVDDEFNMIETLYGVGYRFRET</sequence>
<keyword evidence="6 9" id="KW-0238">DNA-binding</keyword>
<dbReference type="EMBL" id="FMVW01000003">
    <property type="protein sequence ID" value="SCZ35132.1"/>
    <property type="molecule type" value="Genomic_DNA"/>
</dbReference>
<dbReference type="RefSeq" id="WP_092811799.1">
    <property type="nucleotide sequence ID" value="NZ_FMVW01000003.1"/>
</dbReference>
<dbReference type="Gene3D" id="1.10.10.10">
    <property type="entry name" value="Winged helix-like DNA-binding domain superfamily/Winged helix DNA-binding domain"/>
    <property type="match status" value="1"/>
</dbReference>
<dbReference type="GO" id="GO:0000156">
    <property type="term" value="F:phosphorelay response regulator activity"/>
    <property type="evidence" value="ECO:0007669"/>
    <property type="project" value="TreeGrafter"/>
</dbReference>
<reference evidence="12 13" key="1">
    <citation type="submission" date="2016-10" db="EMBL/GenBank/DDBJ databases">
        <authorList>
            <person name="de Groot N.N."/>
        </authorList>
    </citation>
    <scope>NUCLEOTIDE SEQUENCE [LARGE SCALE GENOMIC DNA]</scope>
    <source>
        <strain evidence="12 13">DSM 2698</strain>
    </source>
</reference>
<feature type="modified residue" description="4-aspartylphosphate" evidence="8">
    <location>
        <position position="52"/>
    </location>
</feature>
<dbReference type="PANTHER" id="PTHR48111:SF21">
    <property type="entry name" value="DNA-BINDING DUAL MASTER TRANSCRIPTIONAL REGULATOR RPAA"/>
    <property type="match status" value="1"/>
</dbReference>
<evidence type="ECO:0000256" key="7">
    <source>
        <dbReference type="ARBA" id="ARBA00023163"/>
    </source>
</evidence>
<evidence type="ECO:0000256" key="6">
    <source>
        <dbReference type="ARBA" id="ARBA00023125"/>
    </source>
</evidence>
<dbReference type="Pfam" id="PF00486">
    <property type="entry name" value="Trans_reg_C"/>
    <property type="match status" value="1"/>
</dbReference>
<protein>
    <submittedName>
        <fullName evidence="12">Two component transcriptional regulator, winged helix family</fullName>
    </submittedName>
</protein>
<evidence type="ECO:0000256" key="5">
    <source>
        <dbReference type="ARBA" id="ARBA00023015"/>
    </source>
</evidence>
<dbReference type="SMART" id="SM00862">
    <property type="entry name" value="Trans_reg_C"/>
    <property type="match status" value="1"/>
</dbReference>
<proteinExistence type="predicted"/>
<evidence type="ECO:0000256" key="3">
    <source>
        <dbReference type="ARBA" id="ARBA00022553"/>
    </source>
</evidence>
<dbReference type="STRING" id="1120955.SAMN03080610_01836"/>
<feature type="DNA-binding region" description="OmpR/PhoB-type" evidence="9">
    <location>
        <begin position="133"/>
        <end position="232"/>
    </location>
</feature>
<dbReference type="CDD" id="cd19936">
    <property type="entry name" value="REC_OmpR_ChvI-like"/>
    <property type="match status" value="1"/>
</dbReference>
<feature type="domain" description="OmpR/PhoB-type" evidence="11">
    <location>
        <begin position="133"/>
        <end position="232"/>
    </location>
</feature>
<evidence type="ECO:0000256" key="2">
    <source>
        <dbReference type="ARBA" id="ARBA00022490"/>
    </source>
</evidence>